<evidence type="ECO:0000313" key="4">
    <source>
        <dbReference type="Proteomes" id="UP000075902"/>
    </source>
</evidence>
<keyword evidence="4" id="KW-1185">Reference proteome</keyword>
<dbReference type="VEuPathDB" id="VectorBase:AMEC022304"/>
<keyword evidence="1" id="KW-1133">Transmembrane helix</keyword>
<evidence type="ECO:0000256" key="1">
    <source>
        <dbReference type="SAM" id="Phobius"/>
    </source>
</evidence>
<feature type="transmembrane region" description="Helical" evidence="1">
    <location>
        <begin position="56"/>
        <end position="78"/>
    </location>
</feature>
<keyword evidence="2" id="KW-0732">Signal</keyword>
<dbReference type="EnsemblMetazoa" id="AMEC022304-RA">
    <property type="protein sequence ID" value="AMEC022304-PA"/>
    <property type="gene ID" value="AMEC022304"/>
</dbReference>
<reference evidence="3" key="2">
    <citation type="submission" date="2020-05" db="UniProtKB">
        <authorList>
            <consortium name="EnsemblMetazoa"/>
        </authorList>
    </citation>
    <scope>IDENTIFICATION</scope>
    <source>
        <strain evidence="3">CM1001059</strain>
    </source>
</reference>
<dbReference type="AlphaFoldDB" id="A0A182UKZ5"/>
<keyword evidence="1" id="KW-0812">Transmembrane</keyword>
<sequence length="135" mass="14353">MLVRQLVDLALLLLLLRPLLALQHERADVKDGRRYSPIRSRRGSDRAEVEQAARTVAAGVLAVGVVGVFGAVALPVAVRDRTRPMARSEEAYMSGERAIPGRGGGGERIPTLLLLLLLVVVVGVVAIMAGVLSVL</sequence>
<reference evidence="4" key="1">
    <citation type="submission" date="2014-01" db="EMBL/GenBank/DDBJ databases">
        <title>The Genome Sequence of Anopheles melas CM1001059_A (V2).</title>
        <authorList>
            <consortium name="The Broad Institute Genomics Platform"/>
            <person name="Neafsey D.E."/>
            <person name="Besansky N."/>
            <person name="Howell P."/>
            <person name="Walton C."/>
            <person name="Young S.K."/>
            <person name="Zeng Q."/>
            <person name="Gargeya S."/>
            <person name="Fitzgerald M."/>
            <person name="Haas B."/>
            <person name="Abouelleil A."/>
            <person name="Allen A.W."/>
            <person name="Alvarado L."/>
            <person name="Arachchi H.M."/>
            <person name="Berlin A.M."/>
            <person name="Chapman S.B."/>
            <person name="Gainer-Dewar J."/>
            <person name="Goldberg J."/>
            <person name="Griggs A."/>
            <person name="Gujja S."/>
            <person name="Hansen M."/>
            <person name="Howarth C."/>
            <person name="Imamovic A."/>
            <person name="Ireland A."/>
            <person name="Larimer J."/>
            <person name="McCowan C."/>
            <person name="Murphy C."/>
            <person name="Pearson M."/>
            <person name="Poon T.W."/>
            <person name="Priest M."/>
            <person name="Roberts A."/>
            <person name="Saif S."/>
            <person name="Shea T."/>
            <person name="Sisk P."/>
            <person name="Sykes S."/>
            <person name="Wortman J."/>
            <person name="Nusbaum C."/>
            <person name="Birren B."/>
        </authorList>
    </citation>
    <scope>NUCLEOTIDE SEQUENCE [LARGE SCALE GENOMIC DNA]</scope>
    <source>
        <strain evidence="4">CM1001059</strain>
    </source>
</reference>
<name>A0A182UKZ5_9DIPT</name>
<keyword evidence="1" id="KW-0472">Membrane</keyword>
<dbReference type="Proteomes" id="UP000075902">
    <property type="component" value="Unassembled WGS sequence"/>
</dbReference>
<accession>A0A182UKZ5</accession>
<feature type="chain" id="PRO_5008138385" evidence="2">
    <location>
        <begin position="22"/>
        <end position="135"/>
    </location>
</feature>
<organism evidence="3 4">
    <name type="scientific">Anopheles melas</name>
    <dbReference type="NCBI Taxonomy" id="34690"/>
    <lineage>
        <taxon>Eukaryota</taxon>
        <taxon>Metazoa</taxon>
        <taxon>Ecdysozoa</taxon>
        <taxon>Arthropoda</taxon>
        <taxon>Hexapoda</taxon>
        <taxon>Insecta</taxon>
        <taxon>Pterygota</taxon>
        <taxon>Neoptera</taxon>
        <taxon>Endopterygota</taxon>
        <taxon>Diptera</taxon>
        <taxon>Nematocera</taxon>
        <taxon>Culicoidea</taxon>
        <taxon>Culicidae</taxon>
        <taxon>Anophelinae</taxon>
        <taxon>Anopheles</taxon>
    </lineage>
</organism>
<feature type="signal peptide" evidence="2">
    <location>
        <begin position="1"/>
        <end position="21"/>
    </location>
</feature>
<evidence type="ECO:0000313" key="3">
    <source>
        <dbReference type="EnsemblMetazoa" id="AMEC022304-PA"/>
    </source>
</evidence>
<evidence type="ECO:0000256" key="2">
    <source>
        <dbReference type="SAM" id="SignalP"/>
    </source>
</evidence>
<proteinExistence type="predicted"/>
<feature type="transmembrane region" description="Helical" evidence="1">
    <location>
        <begin position="112"/>
        <end position="134"/>
    </location>
</feature>
<protein>
    <submittedName>
        <fullName evidence="3">Uncharacterized protein</fullName>
    </submittedName>
</protein>